<feature type="chain" id="PRO_5038867173" description="MAM domain-containing protein" evidence="1">
    <location>
        <begin position="18"/>
        <end position="560"/>
    </location>
</feature>
<protein>
    <recommendedName>
        <fullName evidence="2">MAM domain-containing protein</fullName>
    </recommendedName>
</protein>
<organism evidence="3 4">
    <name type="scientific">Dreissena polymorpha</name>
    <name type="common">Zebra mussel</name>
    <name type="synonym">Mytilus polymorpha</name>
    <dbReference type="NCBI Taxonomy" id="45954"/>
    <lineage>
        <taxon>Eukaryota</taxon>
        <taxon>Metazoa</taxon>
        <taxon>Spiralia</taxon>
        <taxon>Lophotrochozoa</taxon>
        <taxon>Mollusca</taxon>
        <taxon>Bivalvia</taxon>
        <taxon>Autobranchia</taxon>
        <taxon>Heteroconchia</taxon>
        <taxon>Euheterodonta</taxon>
        <taxon>Imparidentia</taxon>
        <taxon>Neoheterodontei</taxon>
        <taxon>Myida</taxon>
        <taxon>Dreissenoidea</taxon>
        <taxon>Dreissenidae</taxon>
        <taxon>Dreissena</taxon>
    </lineage>
</organism>
<feature type="signal peptide" evidence="1">
    <location>
        <begin position="1"/>
        <end position="17"/>
    </location>
</feature>
<dbReference type="SMART" id="SM00137">
    <property type="entry name" value="MAM"/>
    <property type="match status" value="1"/>
</dbReference>
<evidence type="ECO:0000313" key="4">
    <source>
        <dbReference type="Proteomes" id="UP000828390"/>
    </source>
</evidence>
<dbReference type="AlphaFoldDB" id="A0A9D4L705"/>
<gene>
    <name evidence="3" type="ORF">DPMN_095714</name>
</gene>
<feature type="domain" description="MAM" evidence="2">
    <location>
        <begin position="400"/>
        <end position="559"/>
    </location>
</feature>
<evidence type="ECO:0000259" key="2">
    <source>
        <dbReference type="PROSITE" id="PS50060"/>
    </source>
</evidence>
<reference evidence="3" key="1">
    <citation type="journal article" date="2019" name="bioRxiv">
        <title>The Genome of the Zebra Mussel, Dreissena polymorpha: A Resource for Invasive Species Research.</title>
        <authorList>
            <person name="McCartney M.A."/>
            <person name="Auch B."/>
            <person name="Kono T."/>
            <person name="Mallez S."/>
            <person name="Zhang Y."/>
            <person name="Obille A."/>
            <person name="Becker A."/>
            <person name="Abrahante J.E."/>
            <person name="Garbe J."/>
            <person name="Badalamenti J.P."/>
            <person name="Herman A."/>
            <person name="Mangelson H."/>
            <person name="Liachko I."/>
            <person name="Sullivan S."/>
            <person name="Sone E.D."/>
            <person name="Koren S."/>
            <person name="Silverstein K.A.T."/>
            <person name="Beckman K.B."/>
            <person name="Gohl D.M."/>
        </authorList>
    </citation>
    <scope>NUCLEOTIDE SEQUENCE</scope>
    <source>
        <strain evidence="3">Duluth1</strain>
        <tissue evidence="3">Whole animal</tissue>
    </source>
</reference>
<dbReference type="PANTHER" id="PTHR45908">
    <property type="entry name" value="PROTEIN CBG11750-RELATED"/>
    <property type="match status" value="1"/>
</dbReference>
<dbReference type="InterPro" id="IPR002921">
    <property type="entry name" value="Fungal_lipase-type"/>
</dbReference>
<comment type="caution">
    <text evidence="3">The sequence shown here is derived from an EMBL/GenBank/DDBJ whole genome shotgun (WGS) entry which is preliminary data.</text>
</comment>
<accession>A0A9D4L705</accession>
<dbReference type="CDD" id="cd00519">
    <property type="entry name" value="Lipase_3"/>
    <property type="match status" value="1"/>
</dbReference>
<dbReference type="Gene3D" id="2.60.120.200">
    <property type="match status" value="1"/>
</dbReference>
<keyword evidence="1" id="KW-0732">Signal</keyword>
<dbReference type="PROSITE" id="PS50060">
    <property type="entry name" value="MAM_2"/>
    <property type="match status" value="1"/>
</dbReference>
<dbReference type="Pfam" id="PF00629">
    <property type="entry name" value="MAM"/>
    <property type="match status" value="1"/>
</dbReference>
<dbReference type="EMBL" id="JAIWYP010000003">
    <property type="protein sequence ID" value="KAH3853192.1"/>
    <property type="molecule type" value="Genomic_DNA"/>
</dbReference>
<keyword evidence="4" id="KW-1185">Reference proteome</keyword>
<evidence type="ECO:0000313" key="3">
    <source>
        <dbReference type="EMBL" id="KAH3853192.1"/>
    </source>
</evidence>
<dbReference type="InterPro" id="IPR000998">
    <property type="entry name" value="MAM_dom"/>
</dbReference>
<dbReference type="GO" id="GO:0016020">
    <property type="term" value="C:membrane"/>
    <property type="evidence" value="ECO:0007669"/>
    <property type="project" value="InterPro"/>
</dbReference>
<evidence type="ECO:0000256" key="1">
    <source>
        <dbReference type="SAM" id="SignalP"/>
    </source>
</evidence>
<sequence length="560" mass="63676">MIGLWMSFVVFPYLVLGDACSAQRNCHDCITTNTFIPLKDVKCRWCPLDGKCHTFGSSEIPLLGFTKNANPCEQWMNIKEESNCSLDSDESVPYDPAKAFVLANLSAVAYADFGFIRKCMEKIVPKEEYQVVVTVSKKCDMDRLYLGRCYAFVAVSKLRKEIVILLRVRNAKLIQFWDEIKSWVKTPFGKDGAKIDRYLNTSFSNVYYPCIYDTIKDLVSQNRDYNVVVTGHALGGAIASLAAYTLVTEGIVDKKRLLLYTFGMPRVGDKAYAYYHDMYVINSWRIIHNKDKISRSPSIARGFYHHGTTVLYPEEMQSNTKFNISRDNEDPETLKGSSSLQNHLKYFGVNIPDVCKSLLGSTITNSEGIDYSWKYCGDQLDQTDKHDTCTETPIKNVTESVCDFDKDFCDWTSVPCSKFNFQRKKGPSDKDKKTGPVIDKTGSGYYIYVDASDNELKLAKLRSPNFTAGNYCIEFYYHMFGEDMGSLELYMYTTITPRKSIFKKEGEHGTTWRLQRGDVYATNLGKGLMHFEFEATIGKGYKSDIAIDSVSITKGHCHRN</sequence>
<name>A0A9D4L705_DREPO</name>
<dbReference type="OrthoDB" id="5960337at2759"/>
<dbReference type="InterPro" id="IPR029058">
    <property type="entry name" value="AB_hydrolase_fold"/>
</dbReference>
<dbReference type="GO" id="GO:0006629">
    <property type="term" value="P:lipid metabolic process"/>
    <property type="evidence" value="ECO:0007669"/>
    <property type="project" value="InterPro"/>
</dbReference>
<dbReference type="CDD" id="cd06263">
    <property type="entry name" value="MAM"/>
    <property type="match status" value="1"/>
</dbReference>
<dbReference type="Proteomes" id="UP000828390">
    <property type="component" value="Unassembled WGS sequence"/>
</dbReference>
<proteinExistence type="predicted"/>
<dbReference type="Gene3D" id="3.40.50.1820">
    <property type="entry name" value="alpha/beta hydrolase"/>
    <property type="match status" value="1"/>
</dbReference>
<dbReference type="InterPro" id="IPR013320">
    <property type="entry name" value="ConA-like_dom_sf"/>
</dbReference>
<reference evidence="3" key="2">
    <citation type="submission" date="2020-11" db="EMBL/GenBank/DDBJ databases">
        <authorList>
            <person name="McCartney M.A."/>
            <person name="Auch B."/>
            <person name="Kono T."/>
            <person name="Mallez S."/>
            <person name="Becker A."/>
            <person name="Gohl D.M."/>
            <person name="Silverstein K.A.T."/>
            <person name="Koren S."/>
            <person name="Bechman K.B."/>
            <person name="Herman A."/>
            <person name="Abrahante J.E."/>
            <person name="Garbe J."/>
        </authorList>
    </citation>
    <scope>NUCLEOTIDE SEQUENCE</scope>
    <source>
        <strain evidence="3">Duluth1</strain>
        <tissue evidence="3">Whole animal</tissue>
    </source>
</reference>
<dbReference type="SUPFAM" id="SSF53474">
    <property type="entry name" value="alpha/beta-Hydrolases"/>
    <property type="match status" value="1"/>
</dbReference>
<dbReference type="SUPFAM" id="SSF49899">
    <property type="entry name" value="Concanavalin A-like lectins/glucanases"/>
    <property type="match status" value="1"/>
</dbReference>
<dbReference type="Pfam" id="PF01764">
    <property type="entry name" value="Lipase_3"/>
    <property type="match status" value="1"/>
</dbReference>